<evidence type="ECO:0000313" key="2">
    <source>
        <dbReference type="EMBL" id="MCD9640509.1"/>
    </source>
</evidence>
<accession>A0ABS8V2W8</accession>
<feature type="compositionally biased region" description="Basic and acidic residues" evidence="1">
    <location>
        <begin position="8"/>
        <end position="35"/>
    </location>
</feature>
<comment type="caution">
    <text evidence="2">The sequence shown here is derived from an EMBL/GenBank/DDBJ whole genome shotgun (WGS) entry which is preliminary data.</text>
</comment>
<sequence length="111" mass="12435">MTAPTEATTDRDADTAETATNEHETKGSPRAEPKIRGQQRLGVRNGNGVSAEQYQNRCLTTLAPPSLSLNKDLSTMDRSIFRLRAARRDGGEEWFRGLEGGERWNYLLRNV</sequence>
<dbReference type="EMBL" id="JACEIK010003142">
    <property type="protein sequence ID" value="MCD9640509.1"/>
    <property type="molecule type" value="Genomic_DNA"/>
</dbReference>
<feature type="region of interest" description="Disordered" evidence="1">
    <location>
        <begin position="1"/>
        <end position="49"/>
    </location>
</feature>
<protein>
    <submittedName>
        <fullName evidence="2">Uncharacterized protein</fullName>
    </submittedName>
</protein>
<organism evidence="2 3">
    <name type="scientific">Datura stramonium</name>
    <name type="common">Jimsonweed</name>
    <name type="synonym">Common thornapple</name>
    <dbReference type="NCBI Taxonomy" id="4076"/>
    <lineage>
        <taxon>Eukaryota</taxon>
        <taxon>Viridiplantae</taxon>
        <taxon>Streptophyta</taxon>
        <taxon>Embryophyta</taxon>
        <taxon>Tracheophyta</taxon>
        <taxon>Spermatophyta</taxon>
        <taxon>Magnoliopsida</taxon>
        <taxon>eudicotyledons</taxon>
        <taxon>Gunneridae</taxon>
        <taxon>Pentapetalae</taxon>
        <taxon>asterids</taxon>
        <taxon>lamiids</taxon>
        <taxon>Solanales</taxon>
        <taxon>Solanaceae</taxon>
        <taxon>Solanoideae</taxon>
        <taxon>Datureae</taxon>
        <taxon>Datura</taxon>
    </lineage>
</organism>
<reference evidence="2 3" key="1">
    <citation type="journal article" date="2021" name="BMC Genomics">
        <title>Datura genome reveals duplications of psychoactive alkaloid biosynthetic genes and high mutation rate following tissue culture.</title>
        <authorList>
            <person name="Rajewski A."/>
            <person name="Carter-House D."/>
            <person name="Stajich J."/>
            <person name="Litt A."/>
        </authorList>
    </citation>
    <scope>NUCLEOTIDE SEQUENCE [LARGE SCALE GENOMIC DNA]</scope>
    <source>
        <strain evidence="2">AR-01</strain>
    </source>
</reference>
<evidence type="ECO:0000313" key="3">
    <source>
        <dbReference type="Proteomes" id="UP000823775"/>
    </source>
</evidence>
<name>A0ABS8V2W8_DATST</name>
<gene>
    <name evidence="2" type="ORF">HAX54_025862</name>
</gene>
<evidence type="ECO:0000256" key="1">
    <source>
        <dbReference type="SAM" id="MobiDB-lite"/>
    </source>
</evidence>
<keyword evidence="3" id="KW-1185">Reference proteome</keyword>
<proteinExistence type="predicted"/>
<dbReference type="Proteomes" id="UP000823775">
    <property type="component" value="Unassembled WGS sequence"/>
</dbReference>